<dbReference type="InterPro" id="IPR003663">
    <property type="entry name" value="Sugar/inositol_transpt"/>
</dbReference>
<feature type="transmembrane region" description="Helical" evidence="8">
    <location>
        <begin position="195"/>
        <end position="216"/>
    </location>
</feature>
<dbReference type="PRINTS" id="PR00171">
    <property type="entry name" value="SUGRTRNSPORT"/>
</dbReference>
<evidence type="ECO:0000256" key="8">
    <source>
        <dbReference type="SAM" id="Phobius"/>
    </source>
</evidence>
<dbReference type="NCBIfam" id="TIGR00879">
    <property type="entry name" value="SP"/>
    <property type="match status" value="1"/>
</dbReference>
<protein>
    <recommendedName>
        <fullName evidence="9">Major facilitator superfamily (MFS) profile domain-containing protein</fullName>
    </recommendedName>
</protein>
<feature type="transmembrane region" description="Helical" evidence="8">
    <location>
        <begin position="355"/>
        <end position="374"/>
    </location>
</feature>
<feature type="transmembrane region" description="Helical" evidence="8">
    <location>
        <begin position="447"/>
        <end position="467"/>
    </location>
</feature>
<evidence type="ECO:0000256" key="6">
    <source>
        <dbReference type="ARBA" id="ARBA00023180"/>
    </source>
</evidence>
<dbReference type="Pfam" id="PF00083">
    <property type="entry name" value="Sugar_tr"/>
    <property type="match status" value="1"/>
</dbReference>
<dbReference type="PROSITE" id="PS00217">
    <property type="entry name" value="SUGAR_TRANSPORT_2"/>
    <property type="match status" value="1"/>
</dbReference>
<dbReference type="GO" id="GO:0016020">
    <property type="term" value="C:membrane"/>
    <property type="evidence" value="ECO:0007669"/>
    <property type="project" value="UniProtKB-SubCell"/>
</dbReference>
<dbReference type="PANTHER" id="PTHR23503:SF8">
    <property type="entry name" value="FACILITATED GLUCOSE TRANSPORTER PROTEIN 1"/>
    <property type="match status" value="1"/>
</dbReference>
<name>A0ABD2NPU8_9CUCU</name>
<evidence type="ECO:0000256" key="7">
    <source>
        <dbReference type="RuleBase" id="RU003346"/>
    </source>
</evidence>
<evidence type="ECO:0000256" key="4">
    <source>
        <dbReference type="ARBA" id="ARBA00022989"/>
    </source>
</evidence>
<accession>A0ABD2NPU8</accession>
<evidence type="ECO:0000256" key="3">
    <source>
        <dbReference type="ARBA" id="ARBA00022692"/>
    </source>
</evidence>
<reference evidence="10 11" key="1">
    <citation type="journal article" date="2021" name="BMC Biol.">
        <title>Horizontally acquired antibacterial genes associated with adaptive radiation of ladybird beetles.</title>
        <authorList>
            <person name="Li H.S."/>
            <person name="Tang X.F."/>
            <person name="Huang Y.H."/>
            <person name="Xu Z.Y."/>
            <person name="Chen M.L."/>
            <person name="Du X.Y."/>
            <person name="Qiu B.Y."/>
            <person name="Chen P.T."/>
            <person name="Zhang W."/>
            <person name="Slipinski A."/>
            <person name="Escalona H.E."/>
            <person name="Waterhouse R.M."/>
            <person name="Zwick A."/>
            <person name="Pang H."/>
        </authorList>
    </citation>
    <scope>NUCLEOTIDE SEQUENCE [LARGE SCALE GENOMIC DNA]</scope>
    <source>
        <strain evidence="10">SYSU2018</strain>
    </source>
</reference>
<feature type="transmembrane region" description="Helical" evidence="8">
    <location>
        <begin position="20"/>
        <end position="39"/>
    </location>
</feature>
<keyword evidence="3 8" id="KW-0812">Transmembrane</keyword>
<feature type="transmembrane region" description="Helical" evidence="8">
    <location>
        <begin position="421"/>
        <end position="441"/>
    </location>
</feature>
<comment type="subcellular location">
    <subcellularLocation>
        <location evidence="1">Membrane</location>
        <topology evidence="1">Multi-pass membrane protein</topology>
    </subcellularLocation>
</comment>
<feature type="transmembrane region" description="Helical" evidence="8">
    <location>
        <begin position="386"/>
        <end position="409"/>
    </location>
</feature>
<dbReference type="InterPro" id="IPR045263">
    <property type="entry name" value="GLUT"/>
</dbReference>
<evidence type="ECO:0000313" key="11">
    <source>
        <dbReference type="Proteomes" id="UP001516400"/>
    </source>
</evidence>
<dbReference type="PROSITE" id="PS50850">
    <property type="entry name" value="MFS"/>
    <property type="match status" value="1"/>
</dbReference>
<dbReference type="PANTHER" id="PTHR23503">
    <property type="entry name" value="SOLUTE CARRIER FAMILY 2"/>
    <property type="match status" value="1"/>
</dbReference>
<keyword evidence="2 7" id="KW-0813">Transport</keyword>
<feature type="transmembrane region" description="Helical" evidence="8">
    <location>
        <begin position="105"/>
        <end position="125"/>
    </location>
</feature>
<evidence type="ECO:0000256" key="2">
    <source>
        <dbReference type="ARBA" id="ARBA00022448"/>
    </source>
</evidence>
<feature type="transmembrane region" description="Helical" evidence="8">
    <location>
        <begin position="328"/>
        <end position="348"/>
    </location>
</feature>
<keyword evidence="4 8" id="KW-1133">Transmembrane helix</keyword>
<dbReference type="InterPro" id="IPR020846">
    <property type="entry name" value="MFS_dom"/>
</dbReference>
<organism evidence="10 11">
    <name type="scientific">Cryptolaemus montrouzieri</name>
    <dbReference type="NCBI Taxonomy" id="559131"/>
    <lineage>
        <taxon>Eukaryota</taxon>
        <taxon>Metazoa</taxon>
        <taxon>Ecdysozoa</taxon>
        <taxon>Arthropoda</taxon>
        <taxon>Hexapoda</taxon>
        <taxon>Insecta</taxon>
        <taxon>Pterygota</taxon>
        <taxon>Neoptera</taxon>
        <taxon>Endopterygota</taxon>
        <taxon>Coleoptera</taxon>
        <taxon>Polyphaga</taxon>
        <taxon>Cucujiformia</taxon>
        <taxon>Coccinelloidea</taxon>
        <taxon>Coccinellidae</taxon>
        <taxon>Scymninae</taxon>
        <taxon>Scymnini</taxon>
        <taxon>Cryptolaemus</taxon>
    </lineage>
</organism>
<evidence type="ECO:0000259" key="9">
    <source>
        <dbReference type="PROSITE" id="PS50850"/>
    </source>
</evidence>
<feature type="transmembrane region" description="Helical" evidence="8">
    <location>
        <begin position="68"/>
        <end position="93"/>
    </location>
</feature>
<feature type="domain" description="Major facilitator superfamily (MFS) profile" evidence="9">
    <location>
        <begin position="23"/>
        <end position="474"/>
    </location>
</feature>
<evidence type="ECO:0000256" key="5">
    <source>
        <dbReference type="ARBA" id="ARBA00023136"/>
    </source>
</evidence>
<feature type="transmembrane region" description="Helical" evidence="8">
    <location>
        <begin position="166"/>
        <end position="183"/>
    </location>
</feature>
<dbReference type="PROSITE" id="PS00216">
    <property type="entry name" value="SUGAR_TRANSPORT_1"/>
    <property type="match status" value="1"/>
</dbReference>
<keyword evidence="6" id="KW-0325">Glycoprotein</keyword>
<sequence length="486" mass="55528">MHIRRENKSFFERLPSRNLIYVTFSMTLGSAFQHGYYTVILNAPHDEVKAWTASYLRKRGMDALADSFLFINLIWALGTSIYFFGGAFGALIAGSTIDKYDRKKVVFVNSGMIVIPFAIMVVAFFSGVTLLFIIARFLLGIISGIFSCAVPIYLAEISPTGLRGAVCSWYTVMYAFGVIAAIACGHPDTLGDDPWIIMMMLPIAPIVVQMILMRWCPISPRFLLIKQSKYDAALKVLKWLRHTEVMDPLEKELEEISTELEDYFLYRAVRYVQWNQLFKMRYMRKPMLISIMIMCAQQLCGINVFLLYSSAIFEEAGLPGFYGDLSTVILGIVFFVTSIISMFLIEIAGRRMLMLYGYVGSFIFSVGHYLTYLYNSTRHECIGAVTALFMWFYIIHYALGPSSIPWFIVSEMFNQSSRPKAMAVAACCNWFLNSLVAITFWPINTNIQAHVFLIYLFCQMVLFILLLKYLPETMNKSITEVTKLYM</sequence>
<dbReference type="InterPro" id="IPR005829">
    <property type="entry name" value="Sugar_transporter_CS"/>
</dbReference>
<proteinExistence type="inferred from homology"/>
<feature type="transmembrane region" description="Helical" evidence="8">
    <location>
        <begin position="131"/>
        <end position="154"/>
    </location>
</feature>
<keyword evidence="11" id="KW-1185">Reference proteome</keyword>
<keyword evidence="5 8" id="KW-0472">Membrane</keyword>
<evidence type="ECO:0000313" key="10">
    <source>
        <dbReference type="EMBL" id="KAL3280761.1"/>
    </source>
</evidence>
<dbReference type="AlphaFoldDB" id="A0ABD2NPU8"/>
<comment type="caution">
    <text evidence="10">The sequence shown here is derived from an EMBL/GenBank/DDBJ whole genome shotgun (WGS) entry which is preliminary data.</text>
</comment>
<feature type="transmembrane region" description="Helical" evidence="8">
    <location>
        <begin position="287"/>
        <end position="308"/>
    </location>
</feature>
<dbReference type="Proteomes" id="UP001516400">
    <property type="component" value="Unassembled WGS sequence"/>
</dbReference>
<dbReference type="InterPro" id="IPR036259">
    <property type="entry name" value="MFS_trans_sf"/>
</dbReference>
<evidence type="ECO:0000256" key="1">
    <source>
        <dbReference type="ARBA" id="ARBA00004141"/>
    </source>
</evidence>
<dbReference type="Gene3D" id="1.20.1250.20">
    <property type="entry name" value="MFS general substrate transporter like domains"/>
    <property type="match status" value="1"/>
</dbReference>
<dbReference type="EMBL" id="JABFTP020000144">
    <property type="protein sequence ID" value="KAL3280761.1"/>
    <property type="molecule type" value="Genomic_DNA"/>
</dbReference>
<dbReference type="InterPro" id="IPR005828">
    <property type="entry name" value="MFS_sugar_transport-like"/>
</dbReference>
<comment type="similarity">
    <text evidence="7">Belongs to the major facilitator superfamily. Sugar transporter (TC 2.A.1.1) family.</text>
</comment>
<dbReference type="SUPFAM" id="SSF103473">
    <property type="entry name" value="MFS general substrate transporter"/>
    <property type="match status" value="1"/>
</dbReference>
<gene>
    <name evidence="10" type="ORF">HHI36_003996</name>
</gene>